<dbReference type="AlphaFoldDB" id="U4KS11"/>
<organism evidence="1 2">
    <name type="scientific">Alteracholeplasma palmae (strain ATCC 49389 / J233)</name>
    <name type="common">Acholeplasma palmae</name>
    <dbReference type="NCBI Taxonomy" id="1318466"/>
    <lineage>
        <taxon>Bacteria</taxon>
        <taxon>Bacillati</taxon>
        <taxon>Mycoplasmatota</taxon>
        <taxon>Mollicutes</taxon>
        <taxon>Acholeplasmatales</taxon>
        <taxon>Acholeplasmataceae</taxon>
        <taxon>Acholeplasma</taxon>
    </lineage>
</organism>
<accession>U4KS11</accession>
<dbReference type="KEGG" id="apal:BN85410440"/>
<dbReference type="RefSeq" id="WP_026661021.1">
    <property type="nucleotide sequence ID" value="NC_022538.1"/>
</dbReference>
<reference evidence="1 2" key="1">
    <citation type="journal article" date="2013" name="J. Mol. Microbiol. Biotechnol.">
        <title>Analysis of the Complete Genomes of Acholeplasma brassicae , A. palmae and A. laidlawii and Their Comparison to the Obligate Parasites from ' Candidatus Phytoplasma'.</title>
        <authorList>
            <person name="Kube M."/>
            <person name="Siewert C."/>
            <person name="Migdoll A.M."/>
            <person name="Duduk B."/>
            <person name="Holz S."/>
            <person name="Rabus R."/>
            <person name="Seemuller E."/>
            <person name="Mitrovic J."/>
            <person name="Muller I."/>
            <person name="Buttner C."/>
            <person name="Reinhardt R."/>
        </authorList>
    </citation>
    <scope>NUCLEOTIDE SEQUENCE [LARGE SCALE GENOMIC DNA]</scope>
    <source>
        <strain evidence="1 2">J233</strain>
    </source>
</reference>
<keyword evidence="2" id="KW-1185">Reference proteome</keyword>
<evidence type="ECO:0000313" key="1">
    <source>
        <dbReference type="EMBL" id="CCV64621.1"/>
    </source>
</evidence>
<name>U4KS11_ALTPJ</name>
<dbReference type="Proteomes" id="UP000032740">
    <property type="component" value="Chromosome"/>
</dbReference>
<dbReference type="STRING" id="1318466.BN85410440"/>
<dbReference type="EMBL" id="FO681347">
    <property type="protein sequence ID" value="CCV64621.1"/>
    <property type="molecule type" value="Genomic_DNA"/>
</dbReference>
<evidence type="ECO:0000313" key="2">
    <source>
        <dbReference type="Proteomes" id="UP000032740"/>
    </source>
</evidence>
<dbReference type="HOGENOM" id="CLU_2911813_0_0_14"/>
<sequence length="61" mass="6857">MSSLIDKMVKVTFSDNYGFVTVIGKVLDFDDTFLVIDSQISGTVYASIKYIKMISIINNKE</sequence>
<evidence type="ECO:0008006" key="3">
    <source>
        <dbReference type="Google" id="ProtNLM"/>
    </source>
</evidence>
<proteinExistence type="predicted"/>
<gene>
    <name evidence="1" type="ORF">BN85410440</name>
</gene>
<protein>
    <recommendedName>
        <fullName evidence="3">LSM domain-containing protein</fullName>
    </recommendedName>
</protein>